<reference evidence="5 6" key="1">
    <citation type="submission" date="2024-02" db="EMBL/GenBank/DDBJ databases">
        <authorList>
            <person name="Daric V."/>
            <person name="Darras S."/>
        </authorList>
    </citation>
    <scope>NUCLEOTIDE SEQUENCE [LARGE SCALE GENOMIC DNA]</scope>
</reference>
<evidence type="ECO:0000256" key="1">
    <source>
        <dbReference type="ARBA" id="ARBA00023157"/>
    </source>
</evidence>
<dbReference type="InterPro" id="IPR016187">
    <property type="entry name" value="CTDL_fold"/>
</dbReference>
<comment type="caution">
    <text evidence="5">The sequence shown here is derived from an EMBL/GenBank/DDBJ whole genome shotgun (WGS) entry which is preliminary data.</text>
</comment>
<dbReference type="SUPFAM" id="SSF56436">
    <property type="entry name" value="C-type lectin-like"/>
    <property type="match status" value="2"/>
</dbReference>
<feature type="domain" description="C-type lectin" evidence="4">
    <location>
        <begin position="153"/>
        <end position="261"/>
    </location>
</feature>
<evidence type="ECO:0000313" key="5">
    <source>
        <dbReference type="EMBL" id="CAK8674617.1"/>
    </source>
</evidence>
<dbReference type="InterPro" id="IPR018378">
    <property type="entry name" value="C-type_lectin_CS"/>
</dbReference>
<evidence type="ECO:0000256" key="2">
    <source>
        <dbReference type="SAM" id="MobiDB-lite"/>
    </source>
</evidence>
<dbReference type="PANTHER" id="PTHR22803">
    <property type="entry name" value="MANNOSE, PHOSPHOLIPASE, LECTIN RECEPTOR RELATED"/>
    <property type="match status" value="1"/>
</dbReference>
<evidence type="ECO:0000256" key="3">
    <source>
        <dbReference type="SAM" id="SignalP"/>
    </source>
</evidence>
<dbReference type="PROSITE" id="PS00615">
    <property type="entry name" value="C_TYPE_LECTIN_1"/>
    <property type="match status" value="1"/>
</dbReference>
<keyword evidence="1" id="KW-1015">Disulfide bond</keyword>
<accession>A0ABP0F8T4</accession>
<feature type="chain" id="PRO_5045667307" description="C-type lectin domain-containing protein" evidence="3">
    <location>
        <begin position="20"/>
        <end position="339"/>
    </location>
</feature>
<dbReference type="Proteomes" id="UP001642483">
    <property type="component" value="Unassembled WGS sequence"/>
</dbReference>
<dbReference type="EMBL" id="CAWYQH010000013">
    <property type="protein sequence ID" value="CAK8674617.1"/>
    <property type="molecule type" value="Genomic_DNA"/>
</dbReference>
<feature type="domain" description="C-type lectin" evidence="4">
    <location>
        <begin position="26"/>
        <end position="137"/>
    </location>
</feature>
<evidence type="ECO:0000313" key="6">
    <source>
        <dbReference type="Proteomes" id="UP001642483"/>
    </source>
</evidence>
<dbReference type="SMART" id="SM00034">
    <property type="entry name" value="CLECT"/>
    <property type="match status" value="2"/>
</dbReference>
<keyword evidence="6" id="KW-1185">Reference proteome</keyword>
<evidence type="ECO:0000259" key="4">
    <source>
        <dbReference type="PROSITE" id="PS50041"/>
    </source>
</evidence>
<dbReference type="CDD" id="cd00037">
    <property type="entry name" value="CLECT"/>
    <property type="match status" value="2"/>
</dbReference>
<dbReference type="Gene3D" id="3.10.100.10">
    <property type="entry name" value="Mannose-Binding Protein A, subunit A"/>
    <property type="match status" value="2"/>
</dbReference>
<dbReference type="InterPro" id="IPR016186">
    <property type="entry name" value="C-type_lectin-like/link_sf"/>
</dbReference>
<proteinExistence type="predicted"/>
<organism evidence="5 6">
    <name type="scientific">Clavelina lepadiformis</name>
    <name type="common">Light-bulb sea squirt</name>
    <name type="synonym">Ascidia lepadiformis</name>
    <dbReference type="NCBI Taxonomy" id="159417"/>
    <lineage>
        <taxon>Eukaryota</taxon>
        <taxon>Metazoa</taxon>
        <taxon>Chordata</taxon>
        <taxon>Tunicata</taxon>
        <taxon>Ascidiacea</taxon>
        <taxon>Aplousobranchia</taxon>
        <taxon>Clavelinidae</taxon>
        <taxon>Clavelina</taxon>
    </lineage>
</organism>
<protein>
    <recommendedName>
        <fullName evidence="4">C-type lectin domain-containing protein</fullName>
    </recommendedName>
</protein>
<gene>
    <name evidence="5" type="ORF">CVLEPA_LOCUS4302</name>
</gene>
<feature type="region of interest" description="Disordered" evidence="2">
    <location>
        <begin position="293"/>
        <end position="312"/>
    </location>
</feature>
<name>A0ABP0F8T4_CLALP</name>
<dbReference type="Pfam" id="PF00059">
    <property type="entry name" value="Lectin_C"/>
    <property type="match status" value="2"/>
</dbReference>
<feature type="signal peptide" evidence="3">
    <location>
        <begin position="1"/>
        <end position="19"/>
    </location>
</feature>
<dbReference type="PROSITE" id="PS50041">
    <property type="entry name" value="C_TYPE_LECTIN_2"/>
    <property type="match status" value="2"/>
</dbReference>
<dbReference type="InterPro" id="IPR001304">
    <property type="entry name" value="C-type_lectin-like"/>
</dbReference>
<keyword evidence="3" id="KW-0732">Signal</keyword>
<sequence>MPSILHLFTIAMLFNHGLGQKRVSMYGDMVYTFSHFNQNQAKASNLCKTHYNGKLATIPDANIQMHLENQLQDIYSTSDYWIGLKHMNDSEWKWSNMEKPNYTNWQDHNGDNKCAAISRTGSWKSIRCNASLPYACEIPLASMPVNNKTMAKYIFTEVKLRYQEAAAVCAARGMKLAPIETPEQQQLINHATFTNDTMRNYYFEKPNQNESDNNTAGFSNWAPGFSQPILDTMCTYLAIGKNETGQWKTGQCFVQRRFICILEVDAMKTQTMSTWTTEKMDVTDEMMSPSTLNTTLAGKGKPEDYKMQSTTEGGNSANIIKMTTYMAMVAFIACLMHVV</sequence>
<dbReference type="InterPro" id="IPR050111">
    <property type="entry name" value="C-type_lectin/snaclec_domain"/>
</dbReference>